<sequence length="64" mass="7581">MNQDYKVPNRKKSLVTLKHEIAKETNDDLEGKNYWNYFAHIDDKNVFYNALKQASIKHNVVNDI</sequence>
<dbReference type="RefSeq" id="WP_093881553.1">
    <property type="nucleotide sequence ID" value="NZ_FOCD01000006.1"/>
</dbReference>
<protein>
    <submittedName>
        <fullName evidence="1">Uncharacterized protein</fullName>
    </submittedName>
</protein>
<gene>
    <name evidence="1" type="ORF">SAMN04489762_3454</name>
</gene>
<comment type="caution">
    <text evidence="1">The sequence shown here is derived from an EMBL/GenBank/DDBJ whole genome shotgun (WGS) entry which is preliminary data.</text>
</comment>
<dbReference type="AlphaFoldDB" id="A0AAX2EJU3"/>
<accession>A0AAX2EJU3</accession>
<name>A0AAX2EJU3_9BACI</name>
<organism evidence="1 2">
    <name type="scientific">Terribacillus saccharophilus</name>
    <dbReference type="NCBI Taxonomy" id="361277"/>
    <lineage>
        <taxon>Bacteria</taxon>
        <taxon>Bacillati</taxon>
        <taxon>Bacillota</taxon>
        <taxon>Bacilli</taxon>
        <taxon>Bacillales</taxon>
        <taxon>Bacillaceae</taxon>
        <taxon>Terribacillus</taxon>
    </lineage>
</organism>
<dbReference type="EMBL" id="FOCD01000006">
    <property type="protein sequence ID" value="SEO08684.1"/>
    <property type="molecule type" value="Genomic_DNA"/>
</dbReference>
<dbReference type="Proteomes" id="UP000199735">
    <property type="component" value="Unassembled WGS sequence"/>
</dbReference>
<proteinExistence type="predicted"/>
<reference evidence="1 2" key="1">
    <citation type="submission" date="2016-10" db="EMBL/GenBank/DDBJ databases">
        <authorList>
            <person name="Varghese N."/>
            <person name="Submissions S."/>
        </authorList>
    </citation>
    <scope>NUCLEOTIDE SEQUENCE [LARGE SCALE GENOMIC DNA]</scope>
    <source>
        <strain evidence="1 2">DSM 21619</strain>
    </source>
</reference>
<evidence type="ECO:0000313" key="1">
    <source>
        <dbReference type="EMBL" id="SEO08684.1"/>
    </source>
</evidence>
<evidence type="ECO:0000313" key="2">
    <source>
        <dbReference type="Proteomes" id="UP000199735"/>
    </source>
</evidence>